<accession>A0ABD3QAN4</accession>
<reference evidence="8 9" key="1">
    <citation type="submission" date="2024-10" db="EMBL/GenBank/DDBJ databases">
        <title>Updated reference genomes for cyclostephanoid diatoms.</title>
        <authorList>
            <person name="Roberts W.R."/>
            <person name="Alverson A.J."/>
        </authorList>
    </citation>
    <scope>NUCLEOTIDE SEQUENCE [LARGE SCALE GENOMIC DNA]</scope>
    <source>
        <strain evidence="8 9">AJA276-08</strain>
    </source>
</reference>
<dbReference type="Pfam" id="PF00271">
    <property type="entry name" value="Helicase_C"/>
    <property type="match status" value="1"/>
</dbReference>
<feature type="compositionally biased region" description="Basic and acidic residues" evidence="5">
    <location>
        <begin position="467"/>
        <end position="480"/>
    </location>
</feature>
<dbReference type="Pfam" id="PF00270">
    <property type="entry name" value="DEAD"/>
    <property type="match status" value="1"/>
</dbReference>
<feature type="domain" description="Helicase ATP-binding" evidence="6">
    <location>
        <begin position="265"/>
        <end position="479"/>
    </location>
</feature>
<dbReference type="CDD" id="cd00268">
    <property type="entry name" value="DEADc"/>
    <property type="match status" value="1"/>
</dbReference>
<dbReference type="SUPFAM" id="SSF52540">
    <property type="entry name" value="P-loop containing nucleoside triphosphate hydrolases"/>
    <property type="match status" value="1"/>
</dbReference>
<feature type="region of interest" description="Disordered" evidence="5">
    <location>
        <begin position="63"/>
        <end position="91"/>
    </location>
</feature>
<feature type="compositionally biased region" description="Gly residues" evidence="5">
    <location>
        <begin position="740"/>
        <end position="784"/>
    </location>
</feature>
<feature type="domain" description="Helicase C-terminal" evidence="7">
    <location>
        <begin position="546"/>
        <end position="729"/>
    </location>
</feature>
<feature type="compositionally biased region" description="Gly residues" evidence="5">
    <location>
        <begin position="672"/>
        <end position="682"/>
    </location>
</feature>
<comment type="caution">
    <text evidence="8">The sequence shown here is derived from an EMBL/GenBank/DDBJ whole genome shotgun (WGS) entry which is preliminary data.</text>
</comment>
<evidence type="ECO:0000256" key="2">
    <source>
        <dbReference type="ARBA" id="ARBA00022801"/>
    </source>
</evidence>
<dbReference type="PROSITE" id="PS51192">
    <property type="entry name" value="HELICASE_ATP_BIND_1"/>
    <property type="match status" value="1"/>
</dbReference>
<dbReference type="InterPro" id="IPR027417">
    <property type="entry name" value="P-loop_NTPase"/>
</dbReference>
<feature type="region of interest" description="Disordered" evidence="5">
    <location>
        <begin position="737"/>
        <end position="795"/>
    </location>
</feature>
<sequence>MNKKYTNGRHRTIHAIMLTASTLSAALARQQHFHLLLSSSAAASAGPRRAAPRMRREGHILAFQAASSSPSIMRSSPSSSTTTTTSRTVRLGQAGWSPLHSSFDDDYDRRSASKLPYSTTASTPSRTSSSSSAAAAASLAADGGGSLASRSSSPFRSPRSSFDDSLPATMSSSHDGKNVVVDGGLEWSKLGLLTDLVDAVVGDASDRRGLGLVDGPTPVQRMAIPEILAACKDRMAYYAEDDDAASGRRKDGSPSSSDDDRTTTTTGMPPARSIAFAAATGSGKTLAYLLPIVQSLRAQELLALGSVTNESHRAEALSRLRRPRRPRALVLAPTRELARQILSVLKSVGHVCKVSCDILVGGDDYGAQRKRLADRPVDVLVATPGRLVKHRDAGDVYLGSVRHVVVDEMDTMLEQGFQGDLGRLLHPMLYRKKVVGIEEYRSGKLELAEGAPQVILTTATLTPAVRRSLDRPELPFEPKRVYGKQNNAEKKKDDDDDDDDGIGSPDVVKIALPRDIRVLTAPGLHRVVPRLKQVFVNVGGADKLSLLVDVVAGCERQKRDGRNGGDSGPLPLTLVFCNTVASCRAAEHALAESGVSSLCYHGDLNSADREENLREFRRVGTEGDSDGGSSVLVCTDIASRGLDVPHVDHVVMFDFPLNPIDYLHRAGRTARGMGGGGGGAKGAAGTKRGEGKVTALVTKRDRVLAAAIEGAVQRGESLEGLSSRKSDYAQGAKLGARVLGSGGNGGRGRGGARSSSGRGGRGRGGSGRGGSGKGSSGRGGSGRGGADKRGSSAKR</sequence>
<feature type="compositionally biased region" description="Low complexity" evidence="5">
    <location>
        <begin position="67"/>
        <end position="88"/>
    </location>
</feature>
<dbReference type="Proteomes" id="UP001530315">
    <property type="component" value="Unassembled WGS sequence"/>
</dbReference>
<dbReference type="InterPro" id="IPR044742">
    <property type="entry name" value="DEAD/DEAH_RhlB"/>
</dbReference>
<dbReference type="SMART" id="SM00487">
    <property type="entry name" value="DEXDc"/>
    <property type="match status" value="1"/>
</dbReference>
<evidence type="ECO:0000256" key="3">
    <source>
        <dbReference type="ARBA" id="ARBA00022806"/>
    </source>
</evidence>
<dbReference type="GO" id="GO:0005524">
    <property type="term" value="F:ATP binding"/>
    <property type="evidence" value="ECO:0007669"/>
    <property type="project" value="UniProtKB-KW"/>
</dbReference>
<gene>
    <name evidence="8" type="ORF">ACHAW5_006032</name>
</gene>
<evidence type="ECO:0008006" key="10">
    <source>
        <dbReference type="Google" id="ProtNLM"/>
    </source>
</evidence>
<keyword evidence="9" id="KW-1185">Reference proteome</keyword>
<keyword evidence="4" id="KW-0067">ATP-binding</keyword>
<feature type="region of interest" description="Disordered" evidence="5">
    <location>
        <begin position="241"/>
        <end position="270"/>
    </location>
</feature>
<dbReference type="Gene3D" id="3.40.50.300">
    <property type="entry name" value="P-loop containing nucleotide triphosphate hydrolases"/>
    <property type="match status" value="2"/>
</dbReference>
<dbReference type="GO" id="GO:0004386">
    <property type="term" value="F:helicase activity"/>
    <property type="evidence" value="ECO:0007669"/>
    <property type="project" value="UniProtKB-KW"/>
</dbReference>
<dbReference type="SMART" id="SM00490">
    <property type="entry name" value="HELICc"/>
    <property type="match status" value="1"/>
</dbReference>
<feature type="region of interest" description="Disordered" evidence="5">
    <location>
        <begin position="671"/>
        <end position="693"/>
    </location>
</feature>
<evidence type="ECO:0000256" key="5">
    <source>
        <dbReference type="SAM" id="MobiDB-lite"/>
    </source>
</evidence>
<dbReference type="PANTHER" id="PTHR47960">
    <property type="entry name" value="DEAD-BOX ATP-DEPENDENT RNA HELICASE 50"/>
    <property type="match status" value="1"/>
</dbReference>
<dbReference type="EMBL" id="JALLAZ020000358">
    <property type="protein sequence ID" value="KAL3797170.1"/>
    <property type="molecule type" value="Genomic_DNA"/>
</dbReference>
<evidence type="ECO:0000313" key="9">
    <source>
        <dbReference type="Proteomes" id="UP001530315"/>
    </source>
</evidence>
<feature type="compositionally biased region" description="Low complexity" evidence="5">
    <location>
        <begin position="143"/>
        <end position="167"/>
    </location>
</feature>
<dbReference type="PROSITE" id="PS51194">
    <property type="entry name" value="HELICASE_CTER"/>
    <property type="match status" value="1"/>
</dbReference>
<name>A0ABD3QAN4_9STRA</name>
<proteinExistence type="predicted"/>
<evidence type="ECO:0000256" key="1">
    <source>
        <dbReference type="ARBA" id="ARBA00022741"/>
    </source>
</evidence>
<dbReference type="InterPro" id="IPR011545">
    <property type="entry name" value="DEAD/DEAH_box_helicase_dom"/>
</dbReference>
<feature type="region of interest" description="Disordered" evidence="5">
    <location>
        <begin position="467"/>
        <end position="506"/>
    </location>
</feature>
<keyword evidence="2" id="KW-0378">Hydrolase</keyword>
<feature type="compositionally biased region" description="Basic and acidic residues" evidence="5">
    <location>
        <begin position="785"/>
        <end position="795"/>
    </location>
</feature>
<dbReference type="CDD" id="cd18787">
    <property type="entry name" value="SF2_C_DEAD"/>
    <property type="match status" value="1"/>
</dbReference>
<protein>
    <recommendedName>
        <fullName evidence="10">RNA helicase</fullName>
    </recommendedName>
</protein>
<keyword evidence="3" id="KW-0347">Helicase</keyword>
<dbReference type="GO" id="GO:0016787">
    <property type="term" value="F:hydrolase activity"/>
    <property type="evidence" value="ECO:0007669"/>
    <property type="project" value="UniProtKB-KW"/>
</dbReference>
<evidence type="ECO:0000313" key="8">
    <source>
        <dbReference type="EMBL" id="KAL3797170.1"/>
    </source>
</evidence>
<evidence type="ECO:0000256" key="4">
    <source>
        <dbReference type="ARBA" id="ARBA00022840"/>
    </source>
</evidence>
<feature type="compositionally biased region" description="Basic and acidic residues" evidence="5">
    <location>
        <begin position="245"/>
        <end position="262"/>
    </location>
</feature>
<evidence type="ECO:0000259" key="6">
    <source>
        <dbReference type="PROSITE" id="PS51192"/>
    </source>
</evidence>
<dbReference type="InterPro" id="IPR014001">
    <property type="entry name" value="Helicase_ATP-bd"/>
</dbReference>
<evidence type="ECO:0000259" key="7">
    <source>
        <dbReference type="PROSITE" id="PS51194"/>
    </source>
</evidence>
<organism evidence="8 9">
    <name type="scientific">Stephanodiscus triporus</name>
    <dbReference type="NCBI Taxonomy" id="2934178"/>
    <lineage>
        <taxon>Eukaryota</taxon>
        <taxon>Sar</taxon>
        <taxon>Stramenopiles</taxon>
        <taxon>Ochrophyta</taxon>
        <taxon>Bacillariophyta</taxon>
        <taxon>Coscinodiscophyceae</taxon>
        <taxon>Thalassiosirophycidae</taxon>
        <taxon>Stephanodiscales</taxon>
        <taxon>Stephanodiscaceae</taxon>
        <taxon>Stephanodiscus</taxon>
    </lineage>
</organism>
<feature type="region of interest" description="Disordered" evidence="5">
    <location>
        <begin position="143"/>
        <end position="177"/>
    </location>
</feature>
<dbReference type="InterPro" id="IPR001650">
    <property type="entry name" value="Helicase_C-like"/>
</dbReference>
<dbReference type="AlphaFoldDB" id="A0ABD3QAN4"/>
<keyword evidence="1" id="KW-0547">Nucleotide-binding</keyword>